<organism evidence="2 3">
    <name type="scientific">Megaselia scalaris</name>
    <name type="common">Humpbacked fly</name>
    <name type="synonym">Phora scalaris</name>
    <dbReference type="NCBI Taxonomy" id="36166"/>
    <lineage>
        <taxon>Eukaryota</taxon>
        <taxon>Metazoa</taxon>
        <taxon>Ecdysozoa</taxon>
        <taxon>Arthropoda</taxon>
        <taxon>Hexapoda</taxon>
        <taxon>Insecta</taxon>
        <taxon>Pterygota</taxon>
        <taxon>Neoptera</taxon>
        <taxon>Endopterygota</taxon>
        <taxon>Diptera</taxon>
        <taxon>Brachycera</taxon>
        <taxon>Muscomorpha</taxon>
        <taxon>Platypezoidea</taxon>
        <taxon>Phoridae</taxon>
        <taxon>Megaseliini</taxon>
        <taxon>Megaselia</taxon>
    </lineage>
</organism>
<dbReference type="EnsemblMetazoa" id="MESCA002173-RA">
    <property type="protein sequence ID" value="MESCA002173-PA"/>
    <property type="gene ID" value="MESCA002173"/>
</dbReference>
<evidence type="ECO:0000256" key="1">
    <source>
        <dbReference type="SAM" id="MobiDB-lite"/>
    </source>
</evidence>
<feature type="region of interest" description="Disordered" evidence="1">
    <location>
        <begin position="1"/>
        <end position="57"/>
    </location>
</feature>
<accession>T1GFM8</accession>
<dbReference type="HOGENOM" id="CLU_2729577_0_0_1"/>
<reference evidence="2" key="2">
    <citation type="submission" date="2015-06" db="UniProtKB">
        <authorList>
            <consortium name="EnsemblMetazoa"/>
        </authorList>
    </citation>
    <scope>IDENTIFICATION</scope>
</reference>
<reference evidence="3" key="1">
    <citation type="submission" date="2013-02" db="EMBL/GenBank/DDBJ databases">
        <authorList>
            <person name="Hughes D."/>
        </authorList>
    </citation>
    <scope>NUCLEOTIDE SEQUENCE</scope>
    <source>
        <strain>Durham</strain>
        <strain evidence="3">NC isolate 2 -- Noor lab</strain>
    </source>
</reference>
<protein>
    <submittedName>
        <fullName evidence="2">Uncharacterized protein</fullName>
    </submittedName>
</protein>
<name>T1GFM8_MEGSC</name>
<sequence length="72" mass="7759">MFLPVKSNVSSENGKEDIPTTSTSNNSTQTPSDLSPLLIPGGEEILPRAHHQNPGHCISSFASINKMRKNAQ</sequence>
<dbReference type="EMBL" id="CAQQ02197429">
    <property type="status" value="NOT_ANNOTATED_CDS"/>
    <property type="molecule type" value="Genomic_DNA"/>
</dbReference>
<keyword evidence="3" id="KW-1185">Reference proteome</keyword>
<dbReference type="AlphaFoldDB" id="T1GFM8"/>
<dbReference type="Proteomes" id="UP000015102">
    <property type="component" value="Unassembled WGS sequence"/>
</dbReference>
<feature type="compositionally biased region" description="Low complexity" evidence="1">
    <location>
        <begin position="19"/>
        <end position="32"/>
    </location>
</feature>
<dbReference type="EMBL" id="CAQQ02197428">
    <property type="status" value="NOT_ANNOTATED_CDS"/>
    <property type="molecule type" value="Genomic_DNA"/>
</dbReference>
<evidence type="ECO:0000313" key="3">
    <source>
        <dbReference type="Proteomes" id="UP000015102"/>
    </source>
</evidence>
<proteinExistence type="predicted"/>
<dbReference type="STRING" id="36166.T1GFM8"/>
<evidence type="ECO:0000313" key="2">
    <source>
        <dbReference type="EnsemblMetazoa" id="MESCA002173-PA"/>
    </source>
</evidence>